<evidence type="ECO:0000256" key="1">
    <source>
        <dbReference type="SAM" id="Coils"/>
    </source>
</evidence>
<keyword evidence="4" id="KW-1185">Reference proteome</keyword>
<comment type="caution">
    <text evidence="3">The sequence shown here is derived from an EMBL/GenBank/DDBJ whole genome shotgun (WGS) entry which is preliminary data.</text>
</comment>
<accession>A0A3D8S2C4</accession>
<organism evidence="3 4">
    <name type="scientific">Coleophoma crateriformis</name>
    <dbReference type="NCBI Taxonomy" id="565419"/>
    <lineage>
        <taxon>Eukaryota</taxon>
        <taxon>Fungi</taxon>
        <taxon>Dikarya</taxon>
        <taxon>Ascomycota</taxon>
        <taxon>Pezizomycotina</taxon>
        <taxon>Leotiomycetes</taxon>
        <taxon>Helotiales</taxon>
        <taxon>Dermateaceae</taxon>
        <taxon>Coleophoma</taxon>
    </lineage>
</organism>
<dbReference type="EMBL" id="PDLN01000007">
    <property type="protein sequence ID" value="RDW80418.1"/>
    <property type="molecule type" value="Genomic_DNA"/>
</dbReference>
<evidence type="ECO:0008006" key="5">
    <source>
        <dbReference type="Google" id="ProtNLM"/>
    </source>
</evidence>
<evidence type="ECO:0000256" key="2">
    <source>
        <dbReference type="SAM" id="MobiDB-lite"/>
    </source>
</evidence>
<dbReference type="AlphaFoldDB" id="A0A3D8S2C4"/>
<sequence length="491" mass="54987">MPSQNKVAGPNSDTSLTKQALNGHATDVSMQLLETFIKSLQALSTSNSFQDLRGLITGVSTLQHEVDAQREANNVLKAELEQVKAKHDTTCCDLAEAYGKSVEKIKDEKADLERRLLTSKEELNKAKEARKKEEMNKQKADANAQRFVVDLKASLKNAEVEKSNLSAELQKMKEELALFRSYTKHLHSNDVNTYTKQFEGLWESARKLVAACFVKDLPEVTIQTPNAWKDFKERAKLPQEIPMPRSNSRPAKQMRSAAVLAVLARLLNQYIFTPTYVLQEDKDLREVLLHEAEVKPDRESLCRGLLLTMSANKPFEAEDERVGTVVRDVTWVLQALVQGTVWDKFREDLKVLVEKAVRGWSDVQRHKERFEPNIDLRSLVGWEWRNVSFAENVPPTGQSSPDGGSTKSDGVLVVFPGLYSIDQIGYDAIFPGVVLSASQTKLAADEVEKERTSNATLERTISKRARRLSRVDTSGTTEGATGGNENAPFLD</sequence>
<dbReference type="Proteomes" id="UP000256328">
    <property type="component" value="Unassembled WGS sequence"/>
</dbReference>
<keyword evidence="1" id="KW-0175">Coiled coil</keyword>
<evidence type="ECO:0000313" key="3">
    <source>
        <dbReference type="EMBL" id="RDW80418.1"/>
    </source>
</evidence>
<dbReference type="OrthoDB" id="5421041at2759"/>
<gene>
    <name evidence="3" type="ORF">BP5796_05116</name>
</gene>
<feature type="region of interest" description="Disordered" evidence="2">
    <location>
        <begin position="450"/>
        <end position="491"/>
    </location>
</feature>
<evidence type="ECO:0000313" key="4">
    <source>
        <dbReference type="Proteomes" id="UP000256328"/>
    </source>
</evidence>
<feature type="compositionally biased region" description="Low complexity" evidence="2">
    <location>
        <begin position="473"/>
        <end position="491"/>
    </location>
</feature>
<reference evidence="3 4" key="1">
    <citation type="journal article" date="2018" name="IMA Fungus">
        <title>IMA Genome-F 9: Draft genome sequence of Annulohypoxylon stygium, Aspergillus mulundensis, Berkeleyomyces basicola (syn. Thielaviopsis basicola), Ceratocystis smalleyi, two Cercospora beticola strains, Coleophoma cylindrospora, Fusarium fracticaudum, Phialophora cf. hyalina, and Morchella septimelata.</title>
        <authorList>
            <person name="Wingfield B.D."/>
            <person name="Bills G.F."/>
            <person name="Dong Y."/>
            <person name="Huang W."/>
            <person name="Nel W.J."/>
            <person name="Swalarsk-Parry B.S."/>
            <person name="Vaghefi N."/>
            <person name="Wilken P.M."/>
            <person name="An Z."/>
            <person name="de Beer Z.W."/>
            <person name="De Vos L."/>
            <person name="Chen L."/>
            <person name="Duong T.A."/>
            <person name="Gao Y."/>
            <person name="Hammerbacher A."/>
            <person name="Kikkert J.R."/>
            <person name="Li Y."/>
            <person name="Li H."/>
            <person name="Li K."/>
            <person name="Li Q."/>
            <person name="Liu X."/>
            <person name="Ma X."/>
            <person name="Naidoo K."/>
            <person name="Pethybridge S.J."/>
            <person name="Sun J."/>
            <person name="Steenkamp E.T."/>
            <person name="van der Nest M.A."/>
            <person name="van Wyk S."/>
            <person name="Wingfield M.J."/>
            <person name="Xiong C."/>
            <person name="Yue Q."/>
            <person name="Zhang X."/>
        </authorList>
    </citation>
    <scope>NUCLEOTIDE SEQUENCE [LARGE SCALE GENOMIC DNA]</scope>
    <source>
        <strain evidence="3 4">BP5796</strain>
    </source>
</reference>
<feature type="coiled-coil region" evidence="1">
    <location>
        <begin position="59"/>
        <end position="175"/>
    </location>
</feature>
<protein>
    <recommendedName>
        <fullName evidence="5">MEI5 protein</fullName>
    </recommendedName>
</protein>
<proteinExistence type="predicted"/>
<name>A0A3D8S2C4_9HELO</name>